<protein>
    <submittedName>
        <fullName evidence="2">Uncharacterized protein</fullName>
    </submittedName>
</protein>
<dbReference type="Proteomes" id="UP000824120">
    <property type="component" value="Chromosome 10"/>
</dbReference>
<accession>A0A9J5X1W1</accession>
<evidence type="ECO:0000313" key="2">
    <source>
        <dbReference type="EMBL" id="KAG5581206.1"/>
    </source>
</evidence>
<evidence type="ECO:0000256" key="1">
    <source>
        <dbReference type="SAM" id="MobiDB-lite"/>
    </source>
</evidence>
<name>A0A9J5X1W1_SOLCO</name>
<keyword evidence="3" id="KW-1185">Reference proteome</keyword>
<dbReference type="AlphaFoldDB" id="A0A9J5X1W1"/>
<feature type="region of interest" description="Disordered" evidence="1">
    <location>
        <begin position="1"/>
        <end position="22"/>
    </location>
</feature>
<gene>
    <name evidence="2" type="ORF">H5410_051833</name>
</gene>
<evidence type="ECO:0000313" key="3">
    <source>
        <dbReference type="Proteomes" id="UP000824120"/>
    </source>
</evidence>
<sequence>MESEAVQGDGLSSSNNLGNHADIFGARPKDNFSFQVGMNYQYKKPACEVDDNCCASLPSKY</sequence>
<reference evidence="2 3" key="1">
    <citation type="submission" date="2020-09" db="EMBL/GenBank/DDBJ databases">
        <title>De no assembly of potato wild relative species, Solanum commersonii.</title>
        <authorList>
            <person name="Cho K."/>
        </authorList>
    </citation>
    <scope>NUCLEOTIDE SEQUENCE [LARGE SCALE GENOMIC DNA]</scope>
    <source>
        <strain evidence="2">LZ3.2</strain>
        <tissue evidence="2">Leaf</tissue>
    </source>
</reference>
<comment type="caution">
    <text evidence="2">The sequence shown here is derived from an EMBL/GenBank/DDBJ whole genome shotgun (WGS) entry which is preliminary data.</text>
</comment>
<dbReference type="EMBL" id="JACXVP010000010">
    <property type="protein sequence ID" value="KAG5581206.1"/>
    <property type="molecule type" value="Genomic_DNA"/>
</dbReference>
<proteinExistence type="predicted"/>
<organism evidence="2 3">
    <name type="scientific">Solanum commersonii</name>
    <name type="common">Commerson's wild potato</name>
    <name type="synonym">Commerson's nightshade</name>
    <dbReference type="NCBI Taxonomy" id="4109"/>
    <lineage>
        <taxon>Eukaryota</taxon>
        <taxon>Viridiplantae</taxon>
        <taxon>Streptophyta</taxon>
        <taxon>Embryophyta</taxon>
        <taxon>Tracheophyta</taxon>
        <taxon>Spermatophyta</taxon>
        <taxon>Magnoliopsida</taxon>
        <taxon>eudicotyledons</taxon>
        <taxon>Gunneridae</taxon>
        <taxon>Pentapetalae</taxon>
        <taxon>asterids</taxon>
        <taxon>lamiids</taxon>
        <taxon>Solanales</taxon>
        <taxon>Solanaceae</taxon>
        <taxon>Solanoideae</taxon>
        <taxon>Solaneae</taxon>
        <taxon>Solanum</taxon>
    </lineage>
</organism>